<proteinExistence type="predicted"/>
<keyword evidence="1" id="KW-0472">Membrane</keyword>
<dbReference type="EMBL" id="JAUSWM010000001">
    <property type="protein sequence ID" value="MDQ0481531.1"/>
    <property type="molecule type" value="Genomic_DNA"/>
</dbReference>
<name>A0ABU0JWS9_9BACL</name>
<accession>A0ABU0JWS9</accession>
<gene>
    <name evidence="2" type="ORF">QO000_000484</name>
</gene>
<evidence type="ECO:0000256" key="1">
    <source>
        <dbReference type="SAM" id="Phobius"/>
    </source>
</evidence>
<protein>
    <submittedName>
        <fullName evidence="2">Uncharacterized protein</fullName>
    </submittedName>
</protein>
<reference evidence="2" key="1">
    <citation type="submission" date="2023-07" db="EMBL/GenBank/DDBJ databases">
        <title>Genomic Encyclopedia of Type Strains, Phase IV (KMG-IV): sequencing the most valuable type-strain genomes for metagenomic binning, comparative biology and taxonomic classification.</title>
        <authorList>
            <person name="Goeker M."/>
        </authorList>
    </citation>
    <scope>NUCLEOTIDE SEQUENCE [LARGE SCALE GENOMIC DNA]</scope>
    <source>
        <strain evidence="2">JSM 076093</strain>
    </source>
</reference>
<dbReference type="Proteomes" id="UP001226720">
    <property type="component" value="Unassembled WGS sequence"/>
</dbReference>
<dbReference type="RefSeq" id="WP_301550961.1">
    <property type="nucleotide sequence ID" value="NZ_JAQRMZ010000002.1"/>
</dbReference>
<evidence type="ECO:0000313" key="3">
    <source>
        <dbReference type="Proteomes" id="UP001226720"/>
    </source>
</evidence>
<sequence>MVESNEGKNQMKVEFGKFKLDLNGEFVKEHGKLLVSGVVVCGVVFTAGATYGLTHVVTKNQAVAKEVAGNIIKYLPKTV</sequence>
<keyword evidence="3" id="KW-1185">Reference proteome</keyword>
<evidence type="ECO:0000313" key="2">
    <source>
        <dbReference type="EMBL" id="MDQ0481531.1"/>
    </source>
</evidence>
<keyword evidence="1" id="KW-0812">Transmembrane</keyword>
<organism evidence="2 3">
    <name type="scientific">Guptibacillus hwajinpoensis</name>
    <dbReference type="NCBI Taxonomy" id="208199"/>
    <lineage>
        <taxon>Bacteria</taxon>
        <taxon>Bacillati</taxon>
        <taxon>Bacillota</taxon>
        <taxon>Bacilli</taxon>
        <taxon>Bacillales</taxon>
        <taxon>Guptibacillaceae</taxon>
        <taxon>Guptibacillus</taxon>
    </lineage>
</organism>
<feature type="transmembrane region" description="Helical" evidence="1">
    <location>
        <begin position="33"/>
        <end position="53"/>
    </location>
</feature>
<dbReference type="GeneID" id="301326328"/>
<comment type="caution">
    <text evidence="2">The sequence shown here is derived from an EMBL/GenBank/DDBJ whole genome shotgun (WGS) entry which is preliminary data.</text>
</comment>
<keyword evidence="1" id="KW-1133">Transmembrane helix</keyword>